<comment type="caution">
    <text evidence="1">The sequence shown here is derived from an EMBL/GenBank/DDBJ whole genome shotgun (WGS) entry which is preliminary data.</text>
</comment>
<name>A0ACC0NHY9_RHOML</name>
<evidence type="ECO:0000313" key="2">
    <source>
        <dbReference type="Proteomes" id="UP001062846"/>
    </source>
</evidence>
<protein>
    <submittedName>
        <fullName evidence="1">Uncharacterized protein</fullName>
    </submittedName>
</protein>
<organism evidence="1 2">
    <name type="scientific">Rhododendron molle</name>
    <name type="common">Chinese azalea</name>
    <name type="synonym">Azalea mollis</name>
    <dbReference type="NCBI Taxonomy" id="49168"/>
    <lineage>
        <taxon>Eukaryota</taxon>
        <taxon>Viridiplantae</taxon>
        <taxon>Streptophyta</taxon>
        <taxon>Embryophyta</taxon>
        <taxon>Tracheophyta</taxon>
        <taxon>Spermatophyta</taxon>
        <taxon>Magnoliopsida</taxon>
        <taxon>eudicotyledons</taxon>
        <taxon>Gunneridae</taxon>
        <taxon>Pentapetalae</taxon>
        <taxon>asterids</taxon>
        <taxon>Ericales</taxon>
        <taxon>Ericaceae</taxon>
        <taxon>Ericoideae</taxon>
        <taxon>Rhodoreae</taxon>
        <taxon>Rhododendron</taxon>
    </lineage>
</organism>
<proteinExistence type="predicted"/>
<dbReference type="EMBL" id="CM046393">
    <property type="protein sequence ID" value="KAI8552881.1"/>
    <property type="molecule type" value="Genomic_DNA"/>
</dbReference>
<dbReference type="Proteomes" id="UP001062846">
    <property type="component" value="Chromosome 6"/>
</dbReference>
<reference evidence="1" key="1">
    <citation type="submission" date="2022-02" db="EMBL/GenBank/DDBJ databases">
        <title>Plant Genome Project.</title>
        <authorList>
            <person name="Zhang R.-G."/>
        </authorList>
    </citation>
    <scope>NUCLEOTIDE SEQUENCE</scope>
    <source>
        <strain evidence="1">AT1</strain>
    </source>
</reference>
<keyword evidence="2" id="KW-1185">Reference proteome</keyword>
<gene>
    <name evidence="1" type="ORF">RHMOL_Rhmol06G0302600</name>
</gene>
<sequence length="81" mass="9067">MLCVNEYFCVHKFFAFPTYCGSWKILMMGRCSEVEGENEAAGVKKAPGCSSIEVDGHVHEFLVGDGSHRKMKEVHAMLERA</sequence>
<evidence type="ECO:0000313" key="1">
    <source>
        <dbReference type="EMBL" id="KAI8552881.1"/>
    </source>
</evidence>
<accession>A0ACC0NHY9</accession>